<dbReference type="InterPro" id="IPR050109">
    <property type="entry name" value="HTH-type_TetR-like_transc_reg"/>
</dbReference>
<comment type="caution">
    <text evidence="6">The sequence shown here is derived from an EMBL/GenBank/DDBJ whole genome shotgun (WGS) entry which is preliminary data.</text>
</comment>
<evidence type="ECO:0000256" key="4">
    <source>
        <dbReference type="PROSITE-ProRule" id="PRU00335"/>
    </source>
</evidence>
<dbReference type="InterPro" id="IPR009057">
    <property type="entry name" value="Homeodomain-like_sf"/>
</dbReference>
<evidence type="ECO:0000313" key="7">
    <source>
        <dbReference type="Proteomes" id="UP000094291"/>
    </source>
</evidence>
<dbReference type="GO" id="GO:0000976">
    <property type="term" value="F:transcription cis-regulatory region binding"/>
    <property type="evidence" value="ECO:0007669"/>
    <property type="project" value="TreeGrafter"/>
</dbReference>
<protein>
    <recommendedName>
        <fullName evidence="5">HTH tetR-type domain-containing protein</fullName>
    </recommendedName>
</protein>
<proteinExistence type="predicted"/>
<sequence>MKMIKETRGSEILHSALLLGQQEGFERLTMARLAEHAGCAVGSVYREFASKEDVLVALGVRVLQAVTPAVESVVVGQSYASHAVLRYLLAGLHLRQQLPWFSYLLQLMNEERVWDKISSETQSECRLFWRQHLTQISEVIQQAEDQALAPLSASQLQQLLPSFWALLSGYEQSRLHPVWHQVLPELTISVNNPFMQSMLSLINIQPWAHQNPLDAFHLQEHSKDLSEHLTGIIELFNTQVSDTWALIKVA</sequence>
<evidence type="ECO:0000313" key="6">
    <source>
        <dbReference type="EMBL" id="ODC04714.1"/>
    </source>
</evidence>
<dbReference type="RefSeq" id="WP_068999698.1">
    <property type="nucleotide sequence ID" value="NZ_MDTQ01000001.1"/>
</dbReference>
<dbReference type="OrthoDB" id="5816932at2"/>
<dbReference type="Gene3D" id="1.10.357.10">
    <property type="entry name" value="Tetracycline Repressor, domain 2"/>
    <property type="match status" value="1"/>
</dbReference>
<keyword evidence="1" id="KW-0805">Transcription regulation</keyword>
<dbReference type="SUPFAM" id="SSF46689">
    <property type="entry name" value="Homeodomain-like"/>
    <property type="match status" value="1"/>
</dbReference>
<accession>A0A1E2VCN1</accession>
<organism evidence="6 7">
    <name type="scientific">Terasakiispira papahanaumokuakeensis</name>
    <dbReference type="NCBI Taxonomy" id="197479"/>
    <lineage>
        <taxon>Bacteria</taxon>
        <taxon>Pseudomonadati</taxon>
        <taxon>Pseudomonadota</taxon>
        <taxon>Gammaproteobacteria</taxon>
        <taxon>Oceanospirillales</taxon>
        <taxon>Terasakiispira</taxon>
    </lineage>
</organism>
<dbReference type="AlphaFoldDB" id="A0A1E2VCN1"/>
<dbReference type="Pfam" id="PF00440">
    <property type="entry name" value="TetR_N"/>
    <property type="match status" value="1"/>
</dbReference>
<dbReference type="InterPro" id="IPR001647">
    <property type="entry name" value="HTH_TetR"/>
</dbReference>
<keyword evidence="3" id="KW-0804">Transcription</keyword>
<dbReference type="PROSITE" id="PS50977">
    <property type="entry name" value="HTH_TETR_2"/>
    <property type="match status" value="1"/>
</dbReference>
<evidence type="ECO:0000259" key="5">
    <source>
        <dbReference type="PROSITE" id="PS50977"/>
    </source>
</evidence>
<dbReference type="EMBL" id="MDTQ01000001">
    <property type="protein sequence ID" value="ODC04714.1"/>
    <property type="molecule type" value="Genomic_DNA"/>
</dbReference>
<dbReference type="PANTHER" id="PTHR30055:SF234">
    <property type="entry name" value="HTH-TYPE TRANSCRIPTIONAL REGULATOR BETI"/>
    <property type="match status" value="1"/>
</dbReference>
<evidence type="ECO:0000256" key="3">
    <source>
        <dbReference type="ARBA" id="ARBA00023163"/>
    </source>
</evidence>
<feature type="domain" description="HTH tetR-type" evidence="5">
    <location>
        <begin position="6"/>
        <end position="66"/>
    </location>
</feature>
<dbReference type="PANTHER" id="PTHR30055">
    <property type="entry name" value="HTH-TYPE TRANSCRIPTIONAL REGULATOR RUTR"/>
    <property type="match status" value="1"/>
</dbReference>
<feature type="DNA-binding region" description="H-T-H motif" evidence="4">
    <location>
        <begin position="29"/>
        <end position="48"/>
    </location>
</feature>
<name>A0A1E2VCN1_9GAMM</name>
<evidence type="ECO:0000256" key="2">
    <source>
        <dbReference type="ARBA" id="ARBA00023125"/>
    </source>
</evidence>
<dbReference type="STRING" id="197479.BFW38_15435"/>
<dbReference type="Proteomes" id="UP000094291">
    <property type="component" value="Unassembled WGS sequence"/>
</dbReference>
<keyword evidence="7" id="KW-1185">Reference proteome</keyword>
<dbReference type="PRINTS" id="PR00455">
    <property type="entry name" value="HTHTETR"/>
</dbReference>
<keyword evidence="2 4" id="KW-0238">DNA-binding</keyword>
<evidence type="ECO:0000256" key="1">
    <source>
        <dbReference type="ARBA" id="ARBA00023015"/>
    </source>
</evidence>
<gene>
    <name evidence="6" type="ORF">BFW38_15435</name>
</gene>
<dbReference type="GO" id="GO:0003700">
    <property type="term" value="F:DNA-binding transcription factor activity"/>
    <property type="evidence" value="ECO:0007669"/>
    <property type="project" value="TreeGrafter"/>
</dbReference>
<reference evidence="6 7" key="1">
    <citation type="submission" date="2016-08" db="EMBL/GenBank/DDBJ databases">
        <authorList>
            <person name="Seilhamer J.J."/>
        </authorList>
    </citation>
    <scope>NUCLEOTIDE SEQUENCE [LARGE SCALE GENOMIC DNA]</scope>
    <source>
        <strain evidence="6 7">PH27A</strain>
    </source>
</reference>